<dbReference type="STRING" id="47427.A0A2H3CU38"/>
<dbReference type="AlphaFoldDB" id="A0A2H3CU38"/>
<organism evidence="1 2">
    <name type="scientific">Armillaria gallica</name>
    <name type="common">Bulbous honey fungus</name>
    <name type="synonym">Armillaria bulbosa</name>
    <dbReference type="NCBI Taxonomy" id="47427"/>
    <lineage>
        <taxon>Eukaryota</taxon>
        <taxon>Fungi</taxon>
        <taxon>Dikarya</taxon>
        <taxon>Basidiomycota</taxon>
        <taxon>Agaricomycotina</taxon>
        <taxon>Agaricomycetes</taxon>
        <taxon>Agaricomycetidae</taxon>
        <taxon>Agaricales</taxon>
        <taxon>Marasmiineae</taxon>
        <taxon>Physalacriaceae</taxon>
        <taxon>Armillaria</taxon>
    </lineage>
</organism>
<proteinExistence type="predicted"/>
<sequence length="59" mass="6768">TRLPFLPITAPDSLGWPWGSILARSDGGPGFISTPKWATPSFTSKVWNLHRLCKRFWRR</sequence>
<evidence type="ECO:0000313" key="2">
    <source>
        <dbReference type="Proteomes" id="UP000217790"/>
    </source>
</evidence>
<reference evidence="2" key="1">
    <citation type="journal article" date="2017" name="Nat. Ecol. Evol.">
        <title>Genome expansion and lineage-specific genetic innovations in the forest pathogenic fungi Armillaria.</title>
        <authorList>
            <person name="Sipos G."/>
            <person name="Prasanna A.N."/>
            <person name="Walter M.C."/>
            <person name="O'Connor E."/>
            <person name="Balint B."/>
            <person name="Krizsan K."/>
            <person name="Kiss B."/>
            <person name="Hess J."/>
            <person name="Varga T."/>
            <person name="Slot J."/>
            <person name="Riley R."/>
            <person name="Boka B."/>
            <person name="Rigling D."/>
            <person name="Barry K."/>
            <person name="Lee J."/>
            <person name="Mihaltcheva S."/>
            <person name="LaButti K."/>
            <person name="Lipzen A."/>
            <person name="Waldron R."/>
            <person name="Moloney N.M."/>
            <person name="Sperisen C."/>
            <person name="Kredics L."/>
            <person name="Vagvoelgyi C."/>
            <person name="Patrignani A."/>
            <person name="Fitzpatrick D."/>
            <person name="Nagy I."/>
            <person name="Doyle S."/>
            <person name="Anderson J.B."/>
            <person name="Grigoriev I.V."/>
            <person name="Gueldener U."/>
            <person name="Muensterkoetter M."/>
            <person name="Nagy L.G."/>
        </authorList>
    </citation>
    <scope>NUCLEOTIDE SEQUENCE [LARGE SCALE GENOMIC DNA]</scope>
    <source>
        <strain evidence="2">Ar21-2</strain>
    </source>
</reference>
<dbReference type="EMBL" id="KZ293694">
    <property type="protein sequence ID" value="PBK84964.1"/>
    <property type="molecule type" value="Genomic_DNA"/>
</dbReference>
<evidence type="ECO:0000313" key="1">
    <source>
        <dbReference type="EMBL" id="PBK84964.1"/>
    </source>
</evidence>
<dbReference type="InParanoid" id="A0A2H3CU38"/>
<keyword evidence="2" id="KW-1185">Reference proteome</keyword>
<gene>
    <name evidence="1" type="ORF">ARMGADRAFT_942572</name>
</gene>
<name>A0A2H3CU38_ARMGA</name>
<feature type="non-terminal residue" evidence="1">
    <location>
        <position position="1"/>
    </location>
</feature>
<protein>
    <submittedName>
        <fullName evidence="1">Uncharacterized protein</fullName>
    </submittedName>
</protein>
<accession>A0A2H3CU38</accession>
<dbReference type="Proteomes" id="UP000217790">
    <property type="component" value="Unassembled WGS sequence"/>
</dbReference>